<name>A0A2T4TWB8_9BACT</name>
<reference evidence="6" key="2">
    <citation type="journal article" date="2018" name="Environ. Microbiol.">
        <title>Bloom of a denitrifying methanotroph, 'Candidatus Methylomirabilis limnetica', in a deep stratified lake.</title>
        <authorList>
            <person name="Graf J.S."/>
            <person name="Mayr M.J."/>
            <person name="Marchant H.K."/>
            <person name="Tienken D."/>
            <person name="Hach P.F."/>
            <person name="Brand A."/>
            <person name="Schubert C.J."/>
            <person name="Kuypers M.M."/>
            <person name="Milucka J."/>
        </authorList>
    </citation>
    <scope>NUCLEOTIDE SEQUENCE [LARGE SCALE GENOMIC DNA]</scope>
    <source>
        <strain evidence="6">Zug</strain>
    </source>
</reference>
<reference evidence="5 6" key="1">
    <citation type="submission" date="2017-09" db="EMBL/GenBank/DDBJ databases">
        <title>Bloom of a denitrifying methanotroph, Candidatus Methylomirabilis limnetica, in a deep stratified lake.</title>
        <authorList>
            <person name="Graf J.S."/>
            <person name="Marchant H.K."/>
            <person name="Tienken D."/>
            <person name="Hach P.F."/>
            <person name="Brand A."/>
            <person name="Schubert C.J."/>
            <person name="Kuypers M.M."/>
            <person name="Milucka J."/>
        </authorList>
    </citation>
    <scope>NUCLEOTIDE SEQUENCE [LARGE SCALE GENOMIC DNA]</scope>
    <source>
        <strain evidence="5 6">Zug</strain>
    </source>
</reference>
<dbReference type="InterPro" id="IPR006645">
    <property type="entry name" value="NGN-like_dom"/>
</dbReference>
<keyword evidence="3" id="KW-0804">Transcription</keyword>
<evidence type="ECO:0000313" key="6">
    <source>
        <dbReference type="Proteomes" id="UP000241436"/>
    </source>
</evidence>
<dbReference type="PANTHER" id="PTHR30265">
    <property type="entry name" value="RHO-INTERACTING TRANSCRIPTION TERMINATION FACTOR NUSG"/>
    <property type="match status" value="1"/>
</dbReference>
<gene>
    <name evidence="5" type="ORF">CLG94_09980</name>
</gene>
<evidence type="ECO:0000256" key="1">
    <source>
        <dbReference type="ARBA" id="ARBA00022814"/>
    </source>
</evidence>
<dbReference type="InterPro" id="IPR036735">
    <property type="entry name" value="NGN_dom_sf"/>
</dbReference>
<dbReference type="PANTHER" id="PTHR30265:SF4">
    <property type="entry name" value="KOW MOTIF FAMILY PROTEIN, EXPRESSED"/>
    <property type="match status" value="1"/>
</dbReference>
<dbReference type="InterPro" id="IPR043425">
    <property type="entry name" value="NusG-like"/>
</dbReference>
<dbReference type="SMART" id="SM00738">
    <property type="entry name" value="NGN"/>
    <property type="match status" value="1"/>
</dbReference>
<dbReference type="OrthoDB" id="9790639at2"/>
<dbReference type="EMBL" id="NVQC01000024">
    <property type="protein sequence ID" value="PTL35388.1"/>
    <property type="molecule type" value="Genomic_DNA"/>
</dbReference>
<proteinExistence type="predicted"/>
<keyword evidence="2" id="KW-0805">Transcription regulation</keyword>
<evidence type="ECO:0000259" key="4">
    <source>
        <dbReference type="SMART" id="SM00738"/>
    </source>
</evidence>
<organism evidence="5 6">
    <name type="scientific">Candidatus Methylomirabilis limnetica</name>
    <dbReference type="NCBI Taxonomy" id="2033718"/>
    <lineage>
        <taxon>Bacteria</taxon>
        <taxon>Candidatus Methylomirabilota</taxon>
        <taxon>Candidatus Methylomirabilia</taxon>
        <taxon>Candidatus Methylomirabilales</taxon>
        <taxon>Candidatus Methylomirabilaceae</taxon>
        <taxon>Candidatus Methylomirabilis</taxon>
    </lineage>
</organism>
<evidence type="ECO:0000313" key="5">
    <source>
        <dbReference type="EMBL" id="PTL35388.1"/>
    </source>
</evidence>
<keyword evidence="1" id="KW-0889">Transcription antitermination</keyword>
<comment type="caution">
    <text evidence="5">The sequence shown here is derived from an EMBL/GenBank/DDBJ whole genome shotgun (WGS) entry which is preliminary data.</text>
</comment>
<dbReference type="Pfam" id="PF02357">
    <property type="entry name" value="NusG"/>
    <property type="match status" value="1"/>
</dbReference>
<feature type="domain" description="NusG-like N-terminal" evidence="4">
    <location>
        <begin position="5"/>
        <end position="102"/>
    </location>
</feature>
<dbReference type="RefSeq" id="WP_107563167.1">
    <property type="nucleotide sequence ID" value="NZ_NVQC01000024.1"/>
</dbReference>
<dbReference type="SUPFAM" id="SSF82679">
    <property type="entry name" value="N-utilization substance G protein NusG, N-terminal domain"/>
    <property type="match status" value="1"/>
</dbReference>
<evidence type="ECO:0000256" key="3">
    <source>
        <dbReference type="ARBA" id="ARBA00023163"/>
    </source>
</evidence>
<evidence type="ECO:0000256" key="2">
    <source>
        <dbReference type="ARBA" id="ARBA00023015"/>
    </source>
</evidence>
<dbReference type="GO" id="GO:0031564">
    <property type="term" value="P:transcription antitermination"/>
    <property type="evidence" value="ECO:0007669"/>
    <property type="project" value="UniProtKB-KW"/>
</dbReference>
<dbReference type="GO" id="GO:0006354">
    <property type="term" value="P:DNA-templated transcription elongation"/>
    <property type="evidence" value="ECO:0007669"/>
    <property type="project" value="InterPro"/>
</dbReference>
<keyword evidence="6" id="KW-1185">Reference proteome</keyword>
<dbReference type="Proteomes" id="UP000241436">
    <property type="component" value="Unassembled WGS sequence"/>
</dbReference>
<accession>A0A2T4TWB8</accession>
<dbReference type="AlphaFoldDB" id="A0A2T4TWB8"/>
<dbReference type="Gene3D" id="3.30.70.940">
    <property type="entry name" value="NusG, N-terminal domain"/>
    <property type="match status" value="1"/>
</dbReference>
<sequence length="166" mass="18768">MMVTVPQWYALRTRSRHEKRVWAQVDRQGIEAFLPLIDRRSRWKDRTVKVQFPLFPGYCFVRFAWQDRVRVVSAPGVVEVLAVGGHDVPIAEAEIEGVRRLVTSTLPVDPYPFLEPGMPVEVRRGPLHGLRGFLVRKATRARLVIAISLICQGASVEIDADDVVAV</sequence>
<dbReference type="NCBIfam" id="NF033644">
    <property type="entry name" value="antiterm_UpxY"/>
    <property type="match status" value="1"/>
</dbReference>
<protein>
    <recommendedName>
        <fullName evidence="4">NusG-like N-terminal domain-containing protein</fullName>
    </recommendedName>
</protein>